<organism evidence="3 4">
    <name type="scientific">Idiomarina xiamenensis 10-D-4</name>
    <dbReference type="NCBI Taxonomy" id="740709"/>
    <lineage>
        <taxon>Bacteria</taxon>
        <taxon>Pseudomonadati</taxon>
        <taxon>Pseudomonadota</taxon>
        <taxon>Gammaproteobacteria</taxon>
        <taxon>Alteromonadales</taxon>
        <taxon>Idiomarinaceae</taxon>
        <taxon>Idiomarina</taxon>
    </lineage>
</organism>
<feature type="compositionally biased region" description="Polar residues" evidence="1">
    <location>
        <begin position="51"/>
        <end position="62"/>
    </location>
</feature>
<dbReference type="Proteomes" id="UP000014115">
    <property type="component" value="Unassembled WGS sequence"/>
</dbReference>
<evidence type="ECO:0000313" key="4">
    <source>
        <dbReference type="Proteomes" id="UP000014115"/>
    </source>
</evidence>
<dbReference type="Pfam" id="PF03597">
    <property type="entry name" value="FixS"/>
    <property type="match status" value="1"/>
</dbReference>
<feature type="transmembrane region" description="Helical" evidence="2">
    <location>
        <begin position="6"/>
        <end position="26"/>
    </location>
</feature>
<dbReference type="RefSeq" id="WP_008487432.1">
    <property type="nucleotide sequence ID" value="NZ_AMRG01000002.1"/>
</dbReference>
<dbReference type="OrthoDB" id="9802763at2"/>
<gene>
    <name evidence="3" type="ORF">A10D4_02117</name>
</gene>
<sequence>MSVIYVLIPIAMIIVAIGVAIFFWAVRSNQFEDIERQGMSILLDDEDEQQNAKPRNSANTDQQQRDKSDKP</sequence>
<dbReference type="EMBL" id="AMRG01000002">
    <property type="protein sequence ID" value="EKE86999.1"/>
    <property type="molecule type" value="Genomic_DNA"/>
</dbReference>
<dbReference type="AlphaFoldDB" id="K2KWX2"/>
<proteinExistence type="predicted"/>
<feature type="region of interest" description="Disordered" evidence="1">
    <location>
        <begin position="42"/>
        <end position="71"/>
    </location>
</feature>
<name>K2KWX2_9GAMM</name>
<evidence type="ECO:0000313" key="3">
    <source>
        <dbReference type="EMBL" id="EKE86999.1"/>
    </source>
</evidence>
<dbReference type="NCBIfam" id="TIGR00847">
    <property type="entry name" value="ccoS"/>
    <property type="match status" value="1"/>
</dbReference>
<dbReference type="STRING" id="740709.A10D4_02117"/>
<dbReference type="InterPro" id="IPR004714">
    <property type="entry name" value="Cyt_oxidase_maturation_cbb3"/>
</dbReference>
<keyword evidence="2" id="KW-0472">Membrane</keyword>
<keyword evidence="2" id="KW-1133">Transmembrane helix</keyword>
<evidence type="ECO:0000256" key="1">
    <source>
        <dbReference type="SAM" id="MobiDB-lite"/>
    </source>
</evidence>
<protein>
    <submittedName>
        <fullName evidence="3">Cbb3-type cytochrome oxidase maturation protein</fullName>
    </submittedName>
</protein>
<keyword evidence="2" id="KW-0812">Transmembrane</keyword>
<dbReference type="eggNOG" id="COG3197">
    <property type="taxonomic scope" value="Bacteria"/>
</dbReference>
<comment type="caution">
    <text evidence="3">The sequence shown here is derived from an EMBL/GenBank/DDBJ whole genome shotgun (WGS) entry which is preliminary data.</text>
</comment>
<accession>K2KWX2</accession>
<dbReference type="PANTHER" id="PTHR41532:SF1">
    <property type="entry name" value="FIXS PROTEIN"/>
    <property type="match status" value="1"/>
</dbReference>
<reference evidence="3 4" key="1">
    <citation type="journal article" date="2012" name="J. Bacteriol.">
        <title>Genome Sequence of Idiomarina xiamenensis Type Strain 10-D-4.</title>
        <authorList>
            <person name="Lai Q."/>
            <person name="Wang L."/>
            <person name="Wang W."/>
            <person name="Shao Z."/>
        </authorList>
    </citation>
    <scope>NUCLEOTIDE SEQUENCE [LARGE SCALE GENOMIC DNA]</scope>
    <source>
        <strain evidence="3 4">10-D-4</strain>
    </source>
</reference>
<keyword evidence="4" id="KW-1185">Reference proteome</keyword>
<dbReference type="PANTHER" id="PTHR41532">
    <property type="entry name" value="FIXS PROTEIN"/>
    <property type="match status" value="1"/>
</dbReference>
<dbReference type="PATRIC" id="fig|740709.3.peg.426"/>
<evidence type="ECO:0000256" key="2">
    <source>
        <dbReference type="SAM" id="Phobius"/>
    </source>
</evidence>